<sequence>MSPKAKRRMLKSLLISVYEEGEPEFEFDGVWSTALLERMSFKARKALRGVKVRAAQAAKEALTSDNMKEEESDGGRT</sequence>
<organism evidence="2">
    <name type="scientific">viral metagenome</name>
    <dbReference type="NCBI Taxonomy" id="1070528"/>
    <lineage>
        <taxon>unclassified sequences</taxon>
        <taxon>metagenomes</taxon>
        <taxon>organismal metagenomes</taxon>
    </lineage>
</organism>
<evidence type="ECO:0000256" key="1">
    <source>
        <dbReference type="SAM" id="MobiDB-lite"/>
    </source>
</evidence>
<accession>A0A6M3KAH4</accession>
<feature type="compositionally biased region" description="Basic and acidic residues" evidence="1">
    <location>
        <begin position="66"/>
        <end position="77"/>
    </location>
</feature>
<reference evidence="2" key="1">
    <citation type="submission" date="2020-03" db="EMBL/GenBank/DDBJ databases">
        <title>The deep terrestrial virosphere.</title>
        <authorList>
            <person name="Holmfeldt K."/>
            <person name="Nilsson E."/>
            <person name="Simone D."/>
            <person name="Lopez-Fernandez M."/>
            <person name="Wu X."/>
            <person name="de Brujin I."/>
            <person name="Lundin D."/>
            <person name="Andersson A."/>
            <person name="Bertilsson S."/>
            <person name="Dopson M."/>
        </authorList>
    </citation>
    <scope>NUCLEOTIDE SEQUENCE</scope>
    <source>
        <strain evidence="2">MM415A00976</strain>
    </source>
</reference>
<evidence type="ECO:0000313" key="2">
    <source>
        <dbReference type="EMBL" id="QJA78867.1"/>
    </source>
</evidence>
<dbReference type="EMBL" id="MT142357">
    <property type="protein sequence ID" value="QJA78867.1"/>
    <property type="molecule type" value="Genomic_DNA"/>
</dbReference>
<name>A0A6M3KAH4_9ZZZZ</name>
<protein>
    <submittedName>
        <fullName evidence="2">Uncharacterized protein</fullName>
    </submittedName>
</protein>
<dbReference type="AlphaFoldDB" id="A0A6M3KAH4"/>
<gene>
    <name evidence="2" type="ORF">MM415A00976_0011</name>
</gene>
<feature type="region of interest" description="Disordered" evidence="1">
    <location>
        <begin position="58"/>
        <end position="77"/>
    </location>
</feature>
<proteinExistence type="predicted"/>